<dbReference type="Gene3D" id="1.10.220.10">
    <property type="entry name" value="Annexin"/>
    <property type="match status" value="4"/>
</dbReference>
<protein>
    <recommendedName>
        <fullName evidence="6">Annexin</fullName>
    </recommendedName>
</protein>
<dbReference type="SMART" id="SM00335">
    <property type="entry name" value="ANX"/>
    <property type="match status" value="4"/>
</dbReference>
<dbReference type="GO" id="GO:0005886">
    <property type="term" value="C:plasma membrane"/>
    <property type="evidence" value="ECO:0007669"/>
    <property type="project" value="TreeGrafter"/>
</dbReference>
<dbReference type="GO" id="GO:0001786">
    <property type="term" value="F:phosphatidylserine binding"/>
    <property type="evidence" value="ECO:0007669"/>
    <property type="project" value="TreeGrafter"/>
</dbReference>
<dbReference type="PANTHER" id="PTHR10502">
    <property type="entry name" value="ANNEXIN"/>
    <property type="match status" value="1"/>
</dbReference>
<dbReference type="OrthoDB" id="37886at2759"/>
<comment type="similarity">
    <text evidence="1">Belongs to the annexin family.</text>
</comment>
<dbReference type="EMBL" id="BDSP01000191">
    <property type="protein sequence ID" value="GAX22803.1"/>
    <property type="molecule type" value="Genomic_DNA"/>
</dbReference>
<gene>
    <name evidence="4" type="ORF">FisN_24Lh084</name>
</gene>
<dbReference type="PANTHER" id="PTHR10502:SF102">
    <property type="entry name" value="ANNEXIN B11"/>
    <property type="match status" value="1"/>
</dbReference>
<accession>A0A1Z5K946</accession>
<dbReference type="GO" id="GO:0005509">
    <property type="term" value="F:calcium ion binding"/>
    <property type="evidence" value="ECO:0007669"/>
    <property type="project" value="InterPro"/>
</dbReference>
<dbReference type="InParanoid" id="A0A1Z5K946"/>
<keyword evidence="2" id="KW-0677">Repeat</keyword>
<sequence>MTIPIYPDIVMQQNLSPDHFGSEIDDLCQQIRDATKGWGANKQKVIDALATQDSTKRYMISLRYPELFKTPLDELMKKEFSGDFGLALKFLSLPMHQAEAAMIRKATKGIGANVNIVWSIMVGRTNAEIELLKKTYYKKYDKDLGKLLASELHGDMERLIFNCLQAAEEEYDPKYHNIDKAKEDADIIHKKGQGKFFGTDEKTIFKVLCAAPPQHIENISKEYADKYGYTLMKAMEKELGGEVRSACLHMLGMKLKPFETMAKLIKEACAGFGTDELLLACTIIRCQAILGQVQSAHIELYGKTIHDRVRKEVGGKFKTLLLQVLNASWPEEGA</sequence>
<dbReference type="Pfam" id="PF00191">
    <property type="entry name" value="Annexin"/>
    <property type="match status" value="4"/>
</dbReference>
<dbReference type="PRINTS" id="PR00196">
    <property type="entry name" value="ANNEXIN"/>
</dbReference>
<reference evidence="4 5" key="1">
    <citation type="journal article" date="2015" name="Plant Cell">
        <title>Oil accumulation by the oleaginous diatom Fistulifera solaris as revealed by the genome and transcriptome.</title>
        <authorList>
            <person name="Tanaka T."/>
            <person name="Maeda Y."/>
            <person name="Veluchamy A."/>
            <person name="Tanaka M."/>
            <person name="Abida H."/>
            <person name="Marechal E."/>
            <person name="Bowler C."/>
            <person name="Muto M."/>
            <person name="Sunaga Y."/>
            <person name="Tanaka M."/>
            <person name="Yoshino T."/>
            <person name="Taniguchi T."/>
            <person name="Fukuda Y."/>
            <person name="Nemoto M."/>
            <person name="Matsumoto M."/>
            <person name="Wong P.S."/>
            <person name="Aburatani S."/>
            <person name="Fujibuchi W."/>
        </authorList>
    </citation>
    <scope>NUCLEOTIDE SEQUENCE [LARGE SCALE GENOMIC DNA]</scope>
    <source>
        <strain evidence="4 5">JPCC DA0580</strain>
    </source>
</reference>
<dbReference type="GO" id="GO:0005544">
    <property type="term" value="F:calcium-dependent phospholipid binding"/>
    <property type="evidence" value="ECO:0007669"/>
    <property type="project" value="InterPro"/>
</dbReference>
<dbReference type="PROSITE" id="PS51897">
    <property type="entry name" value="ANNEXIN_2"/>
    <property type="match status" value="2"/>
</dbReference>
<dbReference type="AlphaFoldDB" id="A0A1Z5K946"/>
<comment type="caution">
    <text evidence="4">The sequence shown here is derived from an EMBL/GenBank/DDBJ whole genome shotgun (WGS) entry which is preliminary data.</text>
</comment>
<dbReference type="InterPro" id="IPR018502">
    <property type="entry name" value="Annexin_repeat"/>
</dbReference>
<evidence type="ECO:0000313" key="4">
    <source>
        <dbReference type="EMBL" id="GAX22803.1"/>
    </source>
</evidence>
<evidence type="ECO:0000313" key="5">
    <source>
        <dbReference type="Proteomes" id="UP000198406"/>
    </source>
</evidence>
<evidence type="ECO:0000256" key="1">
    <source>
        <dbReference type="ARBA" id="ARBA00007831"/>
    </source>
</evidence>
<keyword evidence="3" id="KW-0041">Annexin</keyword>
<name>A0A1Z5K946_FISSO</name>
<organism evidence="4 5">
    <name type="scientific">Fistulifera solaris</name>
    <name type="common">Oleaginous diatom</name>
    <dbReference type="NCBI Taxonomy" id="1519565"/>
    <lineage>
        <taxon>Eukaryota</taxon>
        <taxon>Sar</taxon>
        <taxon>Stramenopiles</taxon>
        <taxon>Ochrophyta</taxon>
        <taxon>Bacillariophyta</taxon>
        <taxon>Bacillariophyceae</taxon>
        <taxon>Bacillariophycidae</taxon>
        <taxon>Naviculales</taxon>
        <taxon>Naviculaceae</taxon>
        <taxon>Fistulifera</taxon>
    </lineage>
</organism>
<dbReference type="InterPro" id="IPR001464">
    <property type="entry name" value="Annexin"/>
</dbReference>
<evidence type="ECO:0008006" key="6">
    <source>
        <dbReference type="Google" id="ProtNLM"/>
    </source>
</evidence>
<keyword evidence="5" id="KW-1185">Reference proteome</keyword>
<proteinExistence type="inferred from homology"/>
<dbReference type="GO" id="GO:0005737">
    <property type="term" value="C:cytoplasm"/>
    <property type="evidence" value="ECO:0007669"/>
    <property type="project" value="TreeGrafter"/>
</dbReference>
<evidence type="ECO:0000256" key="3">
    <source>
        <dbReference type="ARBA" id="ARBA00023216"/>
    </source>
</evidence>
<dbReference type="Proteomes" id="UP000198406">
    <property type="component" value="Unassembled WGS sequence"/>
</dbReference>
<dbReference type="InterPro" id="IPR037104">
    <property type="entry name" value="Annexin_sf"/>
</dbReference>
<dbReference type="SUPFAM" id="SSF47874">
    <property type="entry name" value="Annexin"/>
    <property type="match status" value="1"/>
</dbReference>
<evidence type="ECO:0000256" key="2">
    <source>
        <dbReference type="ARBA" id="ARBA00022737"/>
    </source>
</evidence>